<protein>
    <submittedName>
        <fullName evidence="2">Titin</fullName>
    </submittedName>
</protein>
<evidence type="ECO:0000313" key="2">
    <source>
        <dbReference type="WBParaSite" id="nRc.2.0.1.t28915-RA"/>
    </source>
</evidence>
<keyword evidence="1" id="KW-1185">Reference proteome</keyword>
<proteinExistence type="predicted"/>
<accession>A0A915JRK5</accession>
<evidence type="ECO:0000313" key="1">
    <source>
        <dbReference type="Proteomes" id="UP000887565"/>
    </source>
</evidence>
<dbReference type="AlphaFoldDB" id="A0A915JRK5"/>
<reference evidence="2" key="1">
    <citation type="submission" date="2022-11" db="UniProtKB">
        <authorList>
            <consortium name="WormBaseParasite"/>
        </authorList>
    </citation>
    <scope>IDENTIFICATION</scope>
</reference>
<organism evidence="1 2">
    <name type="scientific">Romanomermis culicivorax</name>
    <name type="common">Nematode worm</name>
    <dbReference type="NCBI Taxonomy" id="13658"/>
    <lineage>
        <taxon>Eukaryota</taxon>
        <taxon>Metazoa</taxon>
        <taxon>Ecdysozoa</taxon>
        <taxon>Nematoda</taxon>
        <taxon>Enoplea</taxon>
        <taxon>Dorylaimia</taxon>
        <taxon>Mermithida</taxon>
        <taxon>Mermithoidea</taxon>
        <taxon>Mermithidae</taxon>
        <taxon>Romanomermis</taxon>
    </lineage>
</organism>
<dbReference type="WBParaSite" id="nRc.2.0.1.t28915-RA">
    <property type="protein sequence ID" value="nRc.2.0.1.t28915-RA"/>
    <property type="gene ID" value="nRc.2.0.1.g28915"/>
</dbReference>
<name>A0A915JRK5_ROMCU</name>
<dbReference type="Proteomes" id="UP000887565">
    <property type="component" value="Unplaced"/>
</dbReference>
<sequence>MEFRGLKPTTAYEEPHTLIITKEQITEIDITQESEGKLFSAAEAIPKQVAELRTTALQQELRRPSIEKLFEPTVLLKDEDFPLFQTETLLKPSLIREPLATKLDAQRPVIAHGTFYQSEVERIPMENLPALNVLVKNIELPPFEDTISKDIAIERNQKSVAEVKYNIVQREVDTIVSERIAVTGPIPQQKIVTTEIPAEEFTGTILLDQKGEPFYPLILWKDEELPSAEHENWPIHVESSRKVTSLETELKPDFLGSVKEPITVFHPEETRNVIMEAVPDIKPHILSKDVDLPPMATVTEPETEVHVEKQCNVEAVPSTEHFISAVPVESALLVKDQELPPMHQEFLYEQEIIEAATVTRKDAITPEEFIPESPFITEAAEELEEQFIEVPHFEAELLTRDEELPPPVDAKMWPNVYKYEEKISDAASPPMEKYEPIAPAACTVQEELIQPAAFEAVILTKEDELPAPIDVETWPSIEYRKSSSEMFPAPATVIEIPQDHILHTDVKPPEAQRVTTFEPNELFKEEDLPDLEPEKVHVEEESGQFQEEISTSIEFERGTVLSPPSPTEDIKTQIELERPTKKNDWLPEDPKIESSMVSLKLEDHAKEQILTKETVTSIGAPASEVAAFESSLLVKDNELLPADDEKWTINYPTDFTEIVTIKEQEVSGESKHEVYTSTAMISETMVRQSLEPTLLQKDLDMHALEIPTTGIKAVDVQSPEHEETSIEAIRSQARTGAELIQDPSSEEGIETHLLLKDEDLPSLHSCGLPARFDASSSAPSSFAIESVSHVPADYSHVGEETEVETHEKLLPRSLTATPITKLSKLPIKHRSSREKRESHKEPIIYPEPFLIRTKEVENLTADQFLTLSTPAGQLTPSGSVNILPQQTELLPSTGLSDVKVEPTLQTEVSYGIIAIFGLFQRNKA</sequence>